<keyword evidence="7" id="KW-0862">Zinc</keyword>
<dbReference type="Pfam" id="PF17788">
    <property type="entry name" value="HypF_C"/>
    <property type="match status" value="1"/>
</dbReference>
<evidence type="ECO:0000256" key="9">
    <source>
        <dbReference type="ARBA" id="ARBA00048220"/>
    </source>
</evidence>
<keyword evidence="6" id="KW-0863">Zinc-finger</keyword>
<dbReference type="STRING" id="36847.CLNEO_21340"/>
<organism evidence="14 15">
    <name type="scientific">Anaerotignum neopropionicum</name>
    <dbReference type="NCBI Taxonomy" id="36847"/>
    <lineage>
        <taxon>Bacteria</taxon>
        <taxon>Bacillati</taxon>
        <taxon>Bacillota</taxon>
        <taxon>Clostridia</taxon>
        <taxon>Lachnospirales</taxon>
        <taxon>Anaerotignaceae</taxon>
        <taxon>Anaerotignum</taxon>
    </lineage>
</organism>
<dbReference type="AlphaFoldDB" id="A0A136WD54"/>
<evidence type="ECO:0000256" key="7">
    <source>
        <dbReference type="ARBA" id="ARBA00022833"/>
    </source>
</evidence>
<keyword evidence="14" id="KW-0808">Transferase</keyword>
<keyword evidence="4" id="KW-0436">Ligase</keyword>
<dbReference type="PROSITE" id="PS51160">
    <property type="entry name" value="ACYLPHOSPHATASE_3"/>
    <property type="match status" value="1"/>
</dbReference>
<dbReference type="InterPro" id="IPR004421">
    <property type="entry name" value="Carbamoyltransferase_HypF"/>
</dbReference>
<reference evidence="14 15" key="1">
    <citation type="submission" date="2016-01" db="EMBL/GenBank/DDBJ databases">
        <title>Genome sequence of Clostridium neopropionicum X4, DSM-3847.</title>
        <authorList>
            <person name="Poehlein A."/>
            <person name="Beck M.H."/>
            <person name="Bengelsdorf F.R."/>
            <person name="Daniel R."/>
            <person name="Duerre P."/>
        </authorList>
    </citation>
    <scope>NUCLEOTIDE SEQUENCE [LARGE SCALE GENOMIC DNA]</scope>
    <source>
        <strain evidence="14 15">DSM-3847</strain>
    </source>
</reference>
<dbReference type="InterPro" id="IPR055128">
    <property type="entry name" value="HypF_C_2"/>
</dbReference>
<dbReference type="SUPFAM" id="SSF54975">
    <property type="entry name" value="Acylphosphatase/BLUF domain-like"/>
    <property type="match status" value="1"/>
</dbReference>
<keyword evidence="11" id="KW-0378">Hydrolase</keyword>
<dbReference type="FunFam" id="3.30.420.40:FF:000124">
    <property type="entry name" value="Carbamoyltransferase HypF"/>
    <property type="match status" value="1"/>
</dbReference>
<feature type="domain" description="Acylphosphatase-like" evidence="12">
    <location>
        <begin position="6"/>
        <end position="92"/>
    </location>
</feature>
<dbReference type="InterPro" id="IPR036046">
    <property type="entry name" value="Acylphosphatase-like_dom_sf"/>
</dbReference>
<evidence type="ECO:0000256" key="8">
    <source>
        <dbReference type="ARBA" id="ARBA00047645"/>
    </source>
</evidence>
<dbReference type="InterPro" id="IPR051060">
    <property type="entry name" value="Carbamoyltrans_HypF-like"/>
</dbReference>
<comment type="catalytic activity">
    <reaction evidence="8 11">
        <text>an acyl phosphate + H2O = a carboxylate + phosphate + H(+)</text>
        <dbReference type="Rhea" id="RHEA:14965"/>
        <dbReference type="ChEBI" id="CHEBI:15377"/>
        <dbReference type="ChEBI" id="CHEBI:15378"/>
        <dbReference type="ChEBI" id="CHEBI:29067"/>
        <dbReference type="ChEBI" id="CHEBI:43474"/>
        <dbReference type="ChEBI" id="CHEBI:59918"/>
        <dbReference type="EC" id="3.6.1.7"/>
    </reaction>
</comment>
<dbReference type="UniPathway" id="UPA00335"/>
<comment type="similarity">
    <text evidence="3 10">Belongs to the carbamoyltransferase HypF family.</text>
</comment>
<dbReference type="SUPFAM" id="SSF55821">
    <property type="entry name" value="YrdC/RibB"/>
    <property type="match status" value="1"/>
</dbReference>
<dbReference type="GO" id="GO:0051604">
    <property type="term" value="P:protein maturation"/>
    <property type="evidence" value="ECO:0007669"/>
    <property type="project" value="TreeGrafter"/>
</dbReference>
<dbReference type="EMBL" id="LRVM01000007">
    <property type="protein sequence ID" value="KXL52438.1"/>
    <property type="molecule type" value="Genomic_DNA"/>
</dbReference>
<evidence type="ECO:0000256" key="10">
    <source>
        <dbReference type="PIRNR" id="PIRNR006256"/>
    </source>
</evidence>
<feature type="domain" description="YrdC-like" evidence="13">
    <location>
        <begin position="202"/>
        <end position="387"/>
    </location>
</feature>
<evidence type="ECO:0000313" key="15">
    <source>
        <dbReference type="Proteomes" id="UP000070539"/>
    </source>
</evidence>
<feature type="active site" evidence="11">
    <location>
        <position position="21"/>
    </location>
</feature>
<dbReference type="EC" id="6.2.-.-" evidence="10"/>
<keyword evidence="15" id="KW-1185">Reference proteome</keyword>
<dbReference type="Pfam" id="PF00708">
    <property type="entry name" value="Acylphosphatase"/>
    <property type="match status" value="1"/>
</dbReference>
<dbReference type="Gene3D" id="3.30.420.360">
    <property type="match status" value="1"/>
</dbReference>
<comment type="pathway">
    <text evidence="1">Protein modification; [NiFe] hydrogenase maturation.</text>
</comment>
<dbReference type="PANTHER" id="PTHR42959">
    <property type="entry name" value="CARBAMOYLTRANSFERASE"/>
    <property type="match status" value="1"/>
</dbReference>
<dbReference type="OrthoDB" id="9808093at2"/>
<dbReference type="InterPro" id="IPR011125">
    <property type="entry name" value="Znf_HypF"/>
</dbReference>
<accession>A0A136WD54</accession>
<dbReference type="PROSITE" id="PS51163">
    <property type="entry name" value="YRDC"/>
    <property type="match status" value="1"/>
</dbReference>
<dbReference type="GO" id="GO:0003725">
    <property type="term" value="F:double-stranded RNA binding"/>
    <property type="evidence" value="ECO:0007669"/>
    <property type="project" value="InterPro"/>
</dbReference>
<protein>
    <recommendedName>
        <fullName evidence="10">Carbamoyltransferase</fullName>
        <ecNumber evidence="10">6.2.-.-</ecNumber>
    </recommendedName>
</protein>
<evidence type="ECO:0000259" key="12">
    <source>
        <dbReference type="PROSITE" id="PS51160"/>
    </source>
</evidence>
<dbReference type="InterPro" id="IPR006070">
    <property type="entry name" value="Sua5-like_dom"/>
</dbReference>
<dbReference type="GO" id="GO:0008270">
    <property type="term" value="F:zinc ion binding"/>
    <property type="evidence" value="ECO:0007669"/>
    <property type="project" value="UniProtKB-KW"/>
</dbReference>
<evidence type="ECO:0000256" key="6">
    <source>
        <dbReference type="ARBA" id="ARBA00022771"/>
    </source>
</evidence>
<proteinExistence type="inferred from homology"/>
<dbReference type="PIRSF" id="PIRSF006256">
    <property type="entry name" value="CMPcnvr_hdrg_mat"/>
    <property type="match status" value="1"/>
</dbReference>
<dbReference type="RefSeq" id="WP_066088661.1">
    <property type="nucleotide sequence ID" value="NZ_LRVM01000007.1"/>
</dbReference>
<dbReference type="GO" id="GO:0003998">
    <property type="term" value="F:acylphosphatase activity"/>
    <property type="evidence" value="ECO:0007669"/>
    <property type="project" value="UniProtKB-EC"/>
</dbReference>
<keyword evidence="5" id="KW-0479">Metal-binding</keyword>
<evidence type="ECO:0000256" key="11">
    <source>
        <dbReference type="PROSITE-ProRule" id="PRU00520"/>
    </source>
</evidence>
<dbReference type="Pfam" id="PF07503">
    <property type="entry name" value="zf-HYPF"/>
    <property type="match status" value="2"/>
</dbReference>
<comment type="similarity">
    <text evidence="2">Belongs to the acylphosphatase family.</text>
</comment>
<evidence type="ECO:0000256" key="1">
    <source>
        <dbReference type="ARBA" id="ARBA00004711"/>
    </source>
</evidence>
<dbReference type="InterPro" id="IPR017945">
    <property type="entry name" value="DHBP_synth_RibB-like_a/b_dom"/>
</dbReference>
<comment type="caution">
    <text evidence="14">The sequence shown here is derived from an EMBL/GenBank/DDBJ whole genome shotgun (WGS) entry which is preliminary data.</text>
</comment>
<gene>
    <name evidence="14" type="primary">hypF</name>
    <name evidence="14" type="ORF">CLNEO_21340</name>
</gene>
<evidence type="ECO:0000256" key="2">
    <source>
        <dbReference type="ARBA" id="ARBA00005614"/>
    </source>
</evidence>
<comment type="catalytic activity">
    <reaction evidence="9">
        <text>C-terminal L-cysteinyl-[HypE protein] + carbamoyl phosphate + ATP + H2O = C-terminal S-carboxamide-L-cysteinyl-[HypE protein] + AMP + phosphate + diphosphate + H(+)</text>
        <dbReference type="Rhea" id="RHEA:55636"/>
        <dbReference type="Rhea" id="RHEA-COMP:14247"/>
        <dbReference type="Rhea" id="RHEA-COMP:14392"/>
        <dbReference type="ChEBI" id="CHEBI:15377"/>
        <dbReference type="ChEBI" id="CHEBI:15378"/>
        <dbReference type="ChEBI" id="CHEBI:30616"/>
        <dbReference type="ChEBI" id="CHEBI:33019"/>
        <dbReference type="ChEBI" id="CHEBI:43474"/>
        <dbReference type="ChEBI" id="CHEBI:58228"/>
        <dbReference type="ChEBI" id="CHEBI:76913"/>
        <dbReference type="ChEBI" id="CHEBI:139126"/>
        <dbReference type="ChEBI" id="CHEBI:456215"/>
    </reaction>
</comment>
<name>A0A136WD54_9FIRM</name>
<sequence length="782" mass="87528">MSNFLSYLIHIRGIVQGVGMRPYIYKTAKAFRLTGFVKNKGSSVEIVISGEQWAIDGFLYELTSNPPPNATIYDISVTPHTKAHFRDFKILHSSQNQQMQDSILPDLAVCEECMEDIRNRQDRRFEYAFTNCTNCGPRYSILKDLPYDRENTSMHCFSMCPQCREEYKNPQDRRFHAQPNCCPVCGPKYSLGNCMGEPMECESPVEKTKQLLKEGKIIAIKGIGGYHLVCNAQDEAAIATLRTRKKRPHKPFAIMAAVVEDVLEICTVSPKEKETLANNQRPIVLLNKKGNALLPEIIAPRLHQYGVMLPYTPLHYFLFEDSLKYLIMTSGNISGMSICYKDEDALTQLSEVADYFLIHNREIMTPIDDSVIRVLGEDVLISRCGRGYAPMSLPLDTPFEILALGGNQKASVCFLHHKRAHISQYLGELNFLDACNEYISVINRLGCLLNANPKFFAHDLHPNFFSTQYGKTLGKKSIAVQHHHAHMAGCMAEHEFCGVGIGIIFDGTGMGTDGTIWGGEFLVGSRGEFKRVGHLECVTLQGADSAIEAPWKCALSYLHTMNENIELYLPNIDKQQLQVIKKALQNNVNCYQSSSMGRFFDCVAALTLHRSQISYEAQAAIELESMVDAAITEEYDFSISETEGGFILRYQSILKGVLEDLKNQQPVSVISAKFHNTISRATVVCACHIREKFNLNSIFLSGGVFENSYLLKNIVFGLTRSDFQVFYNRKVPLNDGGLCFGQGAAAASILEGGAYVPSNSYEDYFRTGQLCLCRNHGNSAKN</sequence>
<evidence type="ECO:0000313" key="14">
    <source>
        <dbReference type="EMBL" id="KXL52438.1"/>
    </source>
</evidence>
<evidence type="ECO:0000256" key="3">
    <source>
        <dbReference type="ARBA" id="ARBA00008097"/>
    </source>
</evidence>
<dbReference type="InterPro" id="IPR017968">
    <property type="entry name" value="Acylphosphatase_CS"/>
</dbReference>
<dbReference type="PROSITE" id="PS00150">
    <property type="entry name" value="ACYLPHOSPHATASE_1"/>
    <property type="match status" value="1"/>
</dbReference>
<dbReference type="Pfam" id="PF22521">
    <property type="entry name" value="HypF_C_2"/>
    <property type="match status" value="1"/>
</dbReference>
<dbReference type="InterPro" id="IPR041440">
    <property type="entry name" value="HypF_C"/>
</dbReference>
<dbReference type="Proteomes" id="UP000070539">
    <property type="component" value="Unassembled WGS sequence"/>
</dbReference>
<dbReference type="PATRIC" id="fig|36847.3.peg.2501"/>
<dbReference type="Gene3D" id="3.90.870.50">
    <property type="match status" value="1"/>
</dbReference>
<evidence type="ECO:0000256" key="4">
    <source>
        <dbReference type="ARBA" id="ARBA00022598"/>
    </source>
</evidence>
<dbReference type="PANTHER" id="PTHR42959:SF1">
    <property type="entry name" value="CARBAMOYLTRANSFERASE HYPF"/>
    <property type="match status" value="1"/>
</dbReference>
<dbReference type="Gene3D" id="3.30.420.40">
    <property type="match status" value="1"/>
</dbReference>
<dbReference type="Pfam" id="PF01300">
    <property type="entry name" value="Sua5_yciO_yrdC"/>
    <property type="match status" value="1"/>
</dbReference>
<feature type="active site" evidence="11">
    <location>
        <position position="39"/>
    </location>
</feature>
<evidence type="ECO:0000259" key="13">
    <source>
        <dbReference type="PROSITE" id="PS51163"/>
    </source>
</evidence>
<dbReference type="GO" id="GO:0016743">
    <property type="term" value="F:carboxyl- or carbamoyltransferase activity"/>
    <property type="evidence" value="ECO:0007669"/>
    <property type="project" value="UniProtKB-UniRule"/>
</dbReference>
<dbReference type="NCBIfam" id="TIGR00143">
    <property type="entry name" value="hypF"/>
    <property type="match status" value="1"/>
</dbReference>
<evidence type="ECO:0000256" key="5">
    <source>
        <dbReference type="ARBA" id="ARBA00022723"/>
    </source>
</evidence>
<dbReference type="InterPro" id="IPR001792">
    <property type="entry name" value="Acylphosphatase-like_dom"/>
</dbReference>
<dbReference type="Gene3D" id="3.30.110.120">
    <property type="match status" value="1"/>
</dbReference>
<dbReference type="GO" id="GO:0016874">
    <property type="term" value="F:ligase activity"/>
    <property type="evidence" value="ECO:0007669"/>
    <property type="project" value="UniProtKB-UniRule"/>
</dbReference>